<gene>
    <name evidence="2" type="ORF">NA56DRAFT_703444</name>
</gene>
<sequence>MSVKQGGSLCQGCQRLHDDGYPLISGDWNISPMKNADSCVGCSLLVEGVTRIMEERDLCSKWNIDYHASRLSMSYHDKTLIFAGTSNPWGLPPSQRPSFQSTRSRKTIEQALEWARDCAKHKSCQSITDCPLPTRILDIGSGPTNKIVLRESLNQKDRYSCLSYCWGEEPFIKTLKENIDHHKIGIAFAKLPPTFQHAIEVVRHLGIRYLWIDSLCIVQDDHQDWEREAGKMANIYHNSFITISATAAVSPRAGLFTTSSAIKLDSVSVQLIHHFPNTMMDDGAHRFPVLSRGWTYQERMLAPRVLHFGPEEIFWECYDRRYCECAPKNYAFGDEVSKNDYVGRLIASVNDPHGYNASENVWRRIVVAYSPLALTVSSDKLPALSGLAEKRCVSTNQKYLAGLWESTLVTDLLWYRYNAYGRISLPLPSAIAWRAPSWSWASVDGPIMYEHYLYCSGNRLPSSTVFCEILQAECNTTSQSMTGSVTSGFISLRCSILPVSVQAETLPIDNKVLDFRSDNRADLENDVLYAVQMAHIDMYNEEFFLVVKPSDLYQKTFLRVGLASLSHEKSNEVQWPEKTEITLI</sequence>
<dbReference type="PANTHER" id="PTHR33112:SF9">
    <property type="entry name" value="HETEROKARYON INCOMPATIBILITY DOMAIN-CONTAINING PROTEIN"/>
    <property type="match status" value="1"/>
</dbReference>
<evidence type="ECO:0000313" key="3">
    <source>
        <dbReference type="Proteomes" id="UP000235672"/>
    </source>
</evidence>
<dbReference type="Pfam" id="PF06985">
    <property type="entry name" value="HET"/>
    <property type="match status" value="1"/>
</dbReference>
<evidence type="ECO:0000259" key="1">
    <source>
        <dbReference type="Pfam" id="PF06985"/>
    </source>
</evidence>
<proteinExistence type="predicted"/>
<protein>
    <submittedName>
        <fullName evidence="2">HET-domain-containing protein</fullName>
    </submittedName>
</protein>
<organism evidence="2 3">
    <name type="scientific">Hyaloscypha hepaticicola</name>
    <dbReference type="NCBI Taxonomy" id="2082293"/>
    <lineage>
        <taxon>Eukaryota</taxon>
        <taxon>Fungi</taxon>
        <taxon>Dikarya</taxon>
        <taxon>Ascomycota</taxon>
        <taxon>Pezizomycotina</taxon>
        <taxon>Leotiomycetes</taxon>
        <taxon>Helotiales</taxon>
        <taxon>Hyaloscyphaceae</taxon>
        <taxon>Hyaloscypha</taxon>
    </lineage>
</organism>
<accession>A0A2J6Q689</accession>
<dbReference type="OrthoDB" id="3562689at2759"/>
<dbReference type="InterPro" id="IPR010730">
    <property type="entry name" value="HET"/>
</dbReference>
<name>A0A2J6Q689_9HELO</name>
<reference evidence="2 3" key="1">
    <citation type="submission" date="2016-05" db="EMBL/GenBank/DDBJ databases">
        <title>A degradative enzymes factory behind the ericoid mycorrhizal symbiosis.</title>
        <authorList>
            <consortium name="DOE Joint Genome Institute"/>
            <person name="Martino E."/>
            <person name="Morin E."/>
            <person name="Grelet G."/>
            <person name="Kuo A."/>
            <person name="Kohler A."/>
            <person name="Daghino S."/>
            <person name="Barry K."/>
            <person name="Choi C."/>
            <person name="Cichocki N."/>
            <person name="Clum A."/>
            <person name="Copeland A."/>
            <person name="Hainaut M."/>
            <person name="Haridas S."/>
            <person name="Labutti K."/>
            <person name="Lindquist E."/>
            <person name="Lipzen A."/>
            <person name="Khouja H.-R."/>
            <person name="Murat C."/>
            <person name="Ohm R."/>
            <person name="Olson A."/>
            <person name="Spatafora J."/>
            <person name="Veneault-Fourrey C."/>
            <person name="Henrissat B."/>
            <person name="Grigoriev I."/>
            <person name="Martin F."/>
            <person name="Perotto S."/>
        </authorList>
    </citation>
    <scope>NUCLEOTIDE SEQUENCE [LARGE SCALE GENOMIC DNA]</scope>
    <source>
        <strain evidence="2 3">UAMH 7357</strain>
    </source>
</reference>
<dbReference type="Proteomes" id="UP000235672">
    <property type="component" value="Unassembled WGS sequence"/>
</dbReference>
<dbReference type="EMBL" id="KZ613480">
    <property type="protein sequence ID" value="PMD21795.1"/>
    <property type="molecule type" value="Genomic_DNA"/>
</dbReference>
<dbReference type="STRING" id="1745343.A0A2J6Q689"/>
<keyword evidence="3" id="KW-1185">Reference proteome</keyword>
<dbReference type="AlphaFoldDB" id="A0A2J6Q689"/>
<dbReference type="PANTHER" id="PTHR33112">
    <property type="entry name" value="DOMAIN PROTEIN, PUTATIVE-RELATED"/>
    <property type="match status" value="1"/>
</dbReference>
<evidence type="ECO:0000313" key="2">
    <source>
        <dbReference type="EMBL" id="PMD21795.1"/>
    </source>
</evidence>
<feature type="domain" description="Heterokaryon incompatibility" evidence="1">
    <location>
        <begin position="159"/>
        <end position="298"/>
    </location>
</feature>